<evidence type="ECO:0000256" key="1">
    <source>
        <dbReference type="ARBA" id="ARBA00023242"/>
    </source>
</evidence>
<name>A0A9Q1DR37_CONCO</name>
<dbReference type="GO" id="GO:0003682">
    <property type="term" value="F:chromatin binding"/>
    <property type="evidence" value="ECO:0007669"/>
    <property type="project" value="TreeGrafter"/>
</dbReference>
<feature type="compositionally biased region" description="Basic and acidic residues" evidence="3">
    <location>
        <begin position="259"/>
        <end position="289"/>
    </location>
</feature>
<feature type="region of interest" description="Disordered" evidence="3">
    <location>
        <begin position="146"/>
        <end position="535"/>
    </location>
</feature>
<dbReference type="Pfam" id="PF17793">
    <property type="entry name" value="AHD"/>
    <property type="match status" value="1"/>
</dbReference>
<keyword evidence="1 2" id="KW-0539">Nucleus</keyword>
<dbReference type="PANTHER" id="PTHR47827:SF4">
    <property type="entry name" value="PROTEIN ENL"/>
    <property type="match status" value="1"/>
</dbReference>
<feature type="compositionally biased region" description="Low complexity" evidence="3">
    <location>
        <begin position="241"/>
        <end position="258"/>
    </location>
</feature>
<dbReference type="OrthoDB" id="10053467at2759"/>
<protein>
    <recommendedName>
        <fullName evidence="4">YEATS domain-containing protein</fullName>
    </recommendedName>
</protein>
<feature type="compositionally biased region" description="Low complexity" evidence="3">
    <location>
        <begin position="424"/>
        <end position="435"/>
    </location>
</feature>
<dbReference type="Gene3D" id="2.60.40.1970">
    <property type="entry name" value="YEATS domain"/>
    <property type="match status" value="1"/>
</dbReference>
<dbReference type="GO" id="GO:0008023">
    <property type="term" value="C:transcription elongation factor complex"/>
    <property type="evidence" value="ECO:0007669"/>
    <property type="project" value="TreeGrafter"/>
</dbReference>
<feature type="domain" description="YEATS" evidence="4">
    <location>
        <begin position="1"/>
        <end position="138"/>
    </location>
</feature>
<dbReference type="AlphaFoldDB" id="A0A9Q1DR37"/>
<comment type="caution">
    <text evidence="5">The sequence shown here is derived from an EMBL/GenBank/DDBJ whole genome shotgun (WGS) entry which is preliminary data.</text>
</comment>
<dbReference type="PROSITE" id="PS51037">
    <property type="entry name" value="YEATS"/>
    <property type="match status" value="1"/>
</dbReference>
<reference evidence="5" key="1">
    <citation type="journal article" date="2023" name="Science">
        <title>Genome structures resolve the early diversification of teleost fishes.</title>
        <authorList>
            <person name="Parey E."/>
            <person name="Louis A."/>
            <person name="Montfort J."/>
            <person name="Bouchez O."/>
            <person name="Roques C."/>
            <person name="Iampietro C."/>
            <person name="Lluch J."/>
            <person name="Castinel A."/>
            <person name="Donnadieu C."/>
            <person name="Desvignes T."/>
            <person name="Floi Bucao C."/>
            <person name="Jouanno E."/>
            <person name="Wen M."/>
            <person name="Mejri S."/>
            <person name="Dirks R."/>
            <person name="Jansen H."/>
            <person name="Henkel C."/>
            <person name="Chen W.J."/>
            <person name="Zahm M."/>
            <person name="Cabau C."/>
            <person name="Klopp C."/>
            <person name="Thompson A.W."/>
            <person name="Robinson-Rechavi M."/>
            <person name="Braasch I."/>
            <person name="Lecointre G."/>
            <person name="Bobe J."/>
            <person name="Postlethwait J.H."/>
            <person name="Berthelot C."/>
            <person name="Roest Crollius H."/>
            <person name="Guiguen Y."/>
        </authorList>
    </citation>
    <scope>NUCLEOTIDE SEQUENCE</scope>
    <source>
        <strain evidence="5">Concon-B</strain>
    </source>
</reference>
<gene>
    <name evidence="5" type="ORF">COCON_G00060060</name>
</gene>
<feature type="compositionally biased region" description="Gly residues" evidence="3">
    <location>
        <begin position="329"/>
        <end position="345"/>
    </location>
</feature>
<evidence type="ECO:0000313" key="6">
    <source>
        <dbReference type="Proteomes" id="UP001152803"/>
    </source>
</evidence>
<feature type="compositionally biased region" description="Basic and acidic residues" evidence="3">
    <location>
        <begin position="204"/>
        <end position="237"/>
    </location>
</feature>
<dbReference type="InterPro" id="IPR040930">
    <property type="entry name" value="AF-9_AHD"/>
</dbReference>
<dbReference type="Pfam" id="PF03366">
    <property type="entry name" value="YEATS"/>
    <property type="match status" value="1"/>
</dbReference>
<sequence length="609" mass="66988">MDNQCTVQVKLELGHRAQLRKKVTSEGFTHDWMVFVRGPEMGDIQHFVEKVVFRLHESFPKPKRVRKEPPYKVEESGYAGFLMPIEVYFKNKEEPKKVCFNYDLFLNLEGNPPVNHLRCEKLTFNNPTSEFRHKLLKAGGVMVVPEGSESVSRPSPDYPMLPTIPLSAFSDPKKTKHSHGSKEPSKDGSGGNSKGPRPHKVTKEHRERPRKYSESKTASKGEGDRERERERERDRDSASNSSKPARDPASSSSSSSSKKPAEVKVKEESKAPPKAAFKEPKLTLKDPKMEGTSPKGGGAGPPESKAPSKRPSAQESPKPSVKKQKKGAGSEGSKGAGGGGGGWGFTGTSPRISTTSSTTSSAPPACPDSKKASKDKGRWMKVKSEMSEAKEHKKPPESDESNSEDEASSKSEPVPGSRPLPAPSNSSSSSDSSSDSDFEPSQKQGQGPLRSMVEDLQSEESDDDDSSSEEETHVKTNPPNRDSRLSLDSESDSSDGCHRPVPEPPPPPQKHSSSNNKMSGRKSPDPCSRSEKMLKKGYDKVGRAYTEELVELHRRLMALRERNVLQQIVNLIEETGHFNVTNTTFDFDLFSLDESTVRKLQSYLEATAT</sequence>
<dbReference type="GO" id="GO:0045893">
    <property type="term" value="P:positive regulation of DNA-templated transcription"/>
    <property type="evidence" value="ECO:0007669"/>
    <property type="project" value="TreeGrafter"/>
</dbReference>
<comment type="subcellular location">
    <subcellularLocation>
        <location evidence="2">Nucleus</location>
    </subcellularLocation>
</comment>
<dbReference type="PANTHER" id="PTHR47827">
    <property type="entry name" value="AHD DOMAIN-CONTAINING PROTEIN"/>
    <property type="match status" value="1"/>
</dbReference>
<feature type="compositionally biased region" description="Basic and acidic residues" evidence="3">
    <location>
        <begin position="522"/>
        <end position="535"/>
    </location>
</feature>
<dbReference type="InterPro" id="IPR055129">
    <property type="entry name" value="YEATS_dom"/>
</dbReference>
<feature type="compositionally biased region" description="Acidic residues" evidence="3">
    <location>
        <begin position="456"/>
        <end position="469"/>
    </location>
</feature>
<dbReference type="Gene3D" id="1.20.1270.290">
    <property type="match status" value="1"/>
</dbReference>
<feature type="compositionally biased region" description="Basic and acidic residues" evidence="3">
    <location>
        <begin position="368"/>
        <end position="397"/>
    </location>
</feature>
<dbReference type="CDD" id="cd16906">
    <property type="entry name" value="YEATS_AF-9_like"/>
    <property type="match status" value="1"/>
</dbReference>
<dbReference type="InterPro" id="IPR052790">
    <property type="entry name" value="YEATS_domain"/>
</dbReference>
<dbReference type="EMBL" id="JAFJMO010000004">
    <property type="protein sequence ID" value="KAJ8278940.1"/>
    <property type="molecule type" value="Genomic_DNA"/>
</dbReference>
<feature type="compositionally biased region" description="Low complexity" evidence="3">
    <location>
        <begin position="346"/>
        <end position="361"/>
    </location>
</feature>
<organism evidence="5 6">
    <name type="scientific">Conger conger</name>
    <name type="common">Conger eel</name>
    <name type="synonym">Muraena conger</name>
    <dbReference type="NCBI Taxonomy" id="82655"/>
    <lineage>
        <taxon>Eukaryota</taxon>
        <taxon>Metazoa</taxon>
        <taxon>Chordata</taxon>
        <taxon>Craniata</taxon>
        <taxon>Vertebrata</taxon>
        <taxon>Euteleostomi</taxon>
        <taxon>Actinopterygii</taxon>
        <taxon>Neopterygii</taxon>
        <taxon>Teleostei</taxon>
        <taxon>Anguilliformes</taxon>
        <taxon>Congridae</taxon>
        <taxon>Conger</taxon>
    </lineage>
</organism>
<dbReference type="InterPro" id="IPR038704">
    <property type="entry name" value="YEAST_sf"/>
</dbReference>
<dbReference type="FunFam" id="2.60.40.1970:FF:000003">
    <property type="entry name" value="MLLT1, super elongation complex subunit"/>
    <property type="match status" value="1"/>
</dbReference>
<evidence type="ECO:0000313" key="5">
    <source>
        <dbReference type="EMBL" id="KAJ8278940.1"/>
    </source>
</evidence>
<evidence type="ECO:0000256" key="3">
    <source>
        <dbReference type="SAM" id="MobiDB-lite"/>
    </source>
</evidence>
<keyword evidence="6" id="KW-1185">Reference proteome</keyword>
<accession>A0A9Q1DR37</accession>
<dbReference type="Proteomes" id="UP001152803">
    <property type="component" value="Unassembled WGS sequence"/>
</dbReference>
<evidence type="ECO:0000256" key="2">
    <source>
        <dbReference type="PROSITE-ProRule" id="PRU00376"/>
    </source>
</evidence>
<proteinExistence type="predicted"/>
<evidence type="ECO:0000259" key="4">
    <source>
        <dbReference type="PROSITE" id="PS51037"/>
    </source>
</evidence>